<accession>A0AAV9SN00</accession>
<comment type="subcellular location">
    <subcellularLocation>
        <location evidence="1">Cytoplasm</location>
    </subcellularLocation>
</comment>
<evidence type="ECO:0000313" key="10">
    <source>
        <dbReference type="EMBL" id="KAK5622754.1"/>
    </source>
</evidence>
<dbReference type="InterPro" id="IPR006574">
    <property type="entry name" value="PRY"/>
</dbReference>
<dbReference type="FunFam" id="3.40.50.300:FF:001524">
    <property type="entry name" value="Si:dkey-126g1.7"/>
    <property type="match status" value="1"/>
</dbReference>
<dbReference type="Pfam" id="PF13516">
    <property type="entry name" value="LRR_6"/>
    <property type="match status" value="4"/>
</dbReference>
<dbReference type="InterPro" id="IPR027417">
    <property type="entry name" value="P-loop_NTPase"/>
</dbReference>
<evidence type="ECO:0000259" key="9">
    <source>
        <dbReference type="PROSITE" id="PS50837"/>
    </source>
</evidence>
<dbReference type="PRINTS" id="PR01407">
    <property type="entry name" value="BUTYPHLNCDUF"/>
</dbReference>
<dbReference type="SMART" id="SM01289">
    <property type="entry name" value="PYRIN"/>
    <property type="match status" value="1"/>
</dbReference>
<keyword evidence="5" id="KW-0547">Nucleotide-binding</keyword>
<evidence type="ECO:0000256" key="5">
    <source>
        <dbReference type="ARBA" id="ARBA00022741"/>
    </source>
</evidence>
<dbReference type="PROSITE" id="PS50188">
    <property type="entry name" value="B302_SPRY"/>
    <property type="match status" value="1"/>
</dbReference>
<dbReference type="PANTHER" id="PTHR24106">
    <property type="entry name" value="NACHT, LRR AND CARD DOMAINS-CONTAINING"/>
    <property type="match status" value="1"/>
</dbReference>
<dbReference type="Gene3D" id="2.60.120.920">
    <property type="match status" value="1"/>
</dbReference>
<dbReference type="SMART" id="SM00368">
    <property type="entry name" value="LRR_RI"/>
    <property type="match status" value="5"/>
</dbReference>
<dbReference type="Gene3D" id="1.10.533.10">
    <property type="entry name" value="Death Domain, Fas"/>
    <property type="match status" value="1"/>
</dbReference>
<dbReference type="Pfam" id="PF17776">
    <property type="entry name" value="NLRC4_HD2"/>
    <property type="match status" value="1"/>
</dbReference>
<keyword evidence="2" id="KW-0963">Cytoplasm</keyword>
<dbReference type="Pfam" id="PF14484">
    <property type="entry name" value="FISNA"/>
    <property type="match status" value="1"/>
</dbReference>
<dbReference type="InterPro" id="IPR041075">
    <property type="entry name" value="NOD1/2_WH"/>
</dbReference>
<dbReference type="CDD" id="cd16040">
    <property type="entry name" value="SPRY_PRY_SNTX"/>
    <property type="match status" value="1"/>
</dbReference>
<evidence type="ECO:0000313" key="11">
    <source>
        <dbReference type="Proteomes" id="UP001311232"/>
    </source>
</evidence>
<dbReference type="SMART" id="SM00589">
    <property type="entry name" value="PRY"/>
    <property type="match status" value="1"/>
</dbReference>
<dbReference type="Gene3D" id="3.40.50.300">
    <property type="entry name" value="P-loop containing nucleotide triphosphate hydrolases"/>
    <property type="match status" value="1"/>
</dbReference>
<dbReference type="Pfam" id="PF00622">
    <property type="entry name" value="SPRY"/>
    <property type="match status" value="1"/>
</dbReference>
<dbReference type="InterPro" id="IPR029495">
    <property type="entry name" value="NACHT-assoc"/>
</dbReference>
<keyword evidence="4" id="KW-0677">Repeat</keyword>
<dbReference type="CDD" id="cd08321">
    <property type="entry name" value="Pyrin_ASC-like"/>
    <property type="match status" value="1"/>
</dbReference>
<dbReference type="InterPro" id="IPR001611">
    <property type="entry name" value="Leu-rich_rpt"/>
</dbReference>
<dbReference type="EMBL" id="JAHHUM010000080">
    <property type="protein sequence ID" value="KAK5622754.1"/>
    <property type="molecule type" value="Genomic_DNA"/>
</dbReference>
<feature type="domain" description="NACHT" evidence="9">
    <location>
        <begin position="191"/>
        <end position="325"/>
    </location>
</feature>
<dbReference type="SMART" id="SM00449">
    <property type="entry name" value="SPRY"/>
    <property type="match status" value="1"/>
</dbReference>
<evidence type="ECO:0000259" key="7">
    <source>
        <dbReference type="PROSITE" id="PS50188"/>
    </source>
</evidence>
<dbReference type="SUPFAM" id="SSF47986">
    <property type="entry name" value="DEATH domain"/>
    <property type="match status" value="1"/>
</dbReference>
<dbReference type="InterPro" id="IPR004020">
    <property type="entry name" value="DAPIN"/>
</dbReference>
<keyword evidence="6" id="KW-0067">ATP-binding</keyword>
<evidence type="ECO:0000256" key="3">
    <source>
        <dbReference type="ARBA" id="ARBA00022614"/>
    </source>
</evidence>
<dbReference type="PROSITE" id="PS50837">
    <property type="entry name" value="NACHT"/>
    <property type="match status" value="1"/>
</dbReference>
<evidence type="ECO:0000259" key="8">
    <source>
        <dbReference type="PROSITE" id="PS50824"/>
    </source>
</evidence>
<dbReference type="InterPro" id="IPR051261">
    <property type="entry name" value="NLR"/>
</dbReference>
<sequence>MSRKGKKTAIPASEELVLRALKDLGDTEFKEFKWYLQKPEVLGSFSIISKSRIDKADRTDTVDQMLQTYCESTLEVTKKVLRKLDRNDLVRVLAGKNGEPISEGFADCQRNLKTSLLRKLESSMENPKKGQNSEEETYVEMSLTIKQCKEFSTEHENRQIAYASRKIAKPEKIIRHDDIFNPTPGADKTVKKVLTTGMAGIGKTVLTQKFTLNWAEDKANQDFHFTFPISFRELNAVKNKKFSLVELVQHFFTETKEAEISNFEEFRVILILDGLDESRLPLDFRGNKKVTDSKESVSVDVLVTNIIKGNLLPSAHIWITTRPAAASRIPVDCVDMVTEVTGFNHAQKLQYFKKKCRDDKLVSKILPYINASQSLKILCHMPVCCWITATVAEDLLKNREKELPETLTELYINFLLVQFRQKAVTEGGPQWNQSCKEKILTLGKLAFEQLQKGNLVFYESDLKASGINIKSASVFTGMFSEIFKESEHAKDKVCCFTHLSVQEFLAALYVHLTFMNSQVNVLEETQSTWMVLARRKSNPQHTAVDKALQSPNGDLDMFLRFLLGLLLPSSQSLLKGLVKQTENNTQPIQEAIKYIKERLGADLSTEQSINLLYCLNELNDNSLVEEIQRFMGSGHLTVDNLSNAQWSALVFILLADKEIDMFDLKKYSSSEEAFIRLLPVVKIAKRACLSACGLSEKGIEVLSSVLRSQNSILKELDLSYTNLGDAGVKQLAVGLESPNCSLETLRLSGCKLSWRGCDTLGTIISSRSCLRELDVSNNDLQDAGVQNLSGGLENPQCKLETLRLSGCQITEEGCSFLATALSTNPSHLKELDLSYNHPGESGVNLLSSGVKHKLCRLESLRVENCGERRLQSGLKKYGCVIEFDPNTAHRNIQLSDNNKKVTVVREEQPYPDHSDRFDHCCWQVLGKTGLSGRCYWEVKREGPVIIAVSYKRISRKGPTADCRLGWNDQCWSLVCTEKQYSFWHNKRETVYPLMYSSIMSSRVGVYVDIPAGIVSFYSAGSNELHHLHTFQATFTAPLYPAFGFGFGYWSYDASVSLCEV</sequence>
<dbReference type="Pfam" id="PF02758">
    <property type="entry name" value="PYRIN"/>
    <property type="match status" value="1"/>
</dbReference>
<evidence type="ECO:0000256" key="1">
    <source>
        <dbReference type="ARBA" id="ARBA00004496"/>
    </source>
</evidence>
<name>A0AAV9SN00_9TELE</name>
<dbReference type="InterPro" id="IPR001870">
    <property type="entry name" value="B30.2/SPRY"/>
</dbReference>
<dbReference type="InterPro" id="IPR003877">
    <property type="entry name" value="SPRY_dom"/>
</dbReference>
<dbReference type="InterPro" id="IPR043136">
    <property type="entry name" value="B30.2/SPRY_sf"/>
</dbReference>
<protein>
    <submittedName>
        <fullName evidence="10">Uncharacterized protein</fullName>
    </submittedName>
</protein>
<comment type="caution">
    <text evidence="10">The sequence shown here is derived from an EMBL/GenBank/DDBJ whole genome shotgun (WGS) entry which is preliminary data.</text>
</comment>
<evidence type="ECO:0000256" key="6">
    <source>
        <dbReference type="ARBA" id="ARBA00022840"/>
    </source>
</evidence>
<dbReference type="InterPro" id="IPR003879">
    <property type="entry name" value="Butyrophylin_SPRY"/>
</dbReference>
<dbReference type="PROSITE" id="PS50824">
    <property type="entry name" value="DAPIN"/>
    <property type="match status" value="1"/>
</dbReference>
<dbReference type="InterPro" id="IPR007111">
    <property type="entry name" value="NACHT_NTPase"/>
</dbReference>
<evidence type="ECO:0000256" key="2">
    <source>
        <dbReference type="ARBA" id="ARBA00022490"/>
    </source>
</evidence>
<keyword evidence="3" id="KW-0433">Leucine-rich repeat</keyword>
<dbReference type="InterPro" id="IPR013320">
    <property type="entry name" value="ConA-like_dom_sf"/>
</dbReference>
<dbReference type="Gene3D" id="3.80.10.10">
    <property type="entry name" value="Ribonuclease Inhibitor"/>
    <property type="match status" value="2"/>
</dbReference>
<dbReference type="SUPFAM" id="SSF49899">
    <property type="entry name" value="Concanavalin A-like lectins/glucanases"/>
    <property type="match status" value="1"/>
</dbReference>
<proteinExistence type="predicted"/>
<dbReference type="GO" id="GO:0005524">
    <property type="term" value="F:ATP binding"/>
    <property type="evidence" value="ECO:0007669"/>
    <property type="project" value="UniProtKB-KW"/>
</dbReference>
<dbReference type="Proteomes" id="UP001311232">
    <property type="component" value="Unassembled WGS sequence"/>
</dbReference>
<reference evidence="10 11" key="1">
    <citation type="submission" date="2021-06" db="EMBL/GenBank/DDBJ databases">
        <authorList>
            <person name="Palmer J.M."/>
        </authorList>
    </citation>
    <scope>NUCLEOTIDE SEQUENCE [LARGE SCALE GENOMIC DNA]</scope>
    <source>
        <strain evidence="10 11">MEX-2019</strain>
        <tissue evidence="10">Muscle</tissue>
    </source>
</reference>
<dbReference type="InterPro" id="IPR032675">
    <property type="entry name" value="LRR_dom_sf"/>
</dbReference>
<feature type="domain" description="Pyrin" evidence="8">
    <location>
        <begin position="1"/>
        <end position="69"/>
    </location>
</feature>
<organism evidence="10 11">
    <name type="scientific">Crenichthys baileyi</name>
    <name type="common">White River springfish</name>
    <dbReference type="NCBI Taxonomy" id="28760"/>
    <lineage>
        <taxon>Eukaryota</taxon>
        <taxon>Metazoa</taxon>
        <taxon>Chordata</taxon>
        <taxon>Craniata</taxon>
        <taxon>Vertebrata</taxon>
        <taxon>Euteleostomi</taxon>
        <taxon>Actinopterygii</taxon>
        <taxon>Neopterygii</taxon>
        <taxon>Teleostei</taxon>
        <taxon>Neoteleostei</taxon>
        <taxon>Acanthomorphata</taxon>
        <taxon>Ovalentaria</taxon>
        <taxon>Atherinomorphae</taxon>
        <taxon>Cyprinodontiformes</taxon>
        <taxon>Goodeidae</taxon>
        <taxon>Crenichthys</taxon>
    </lineage>
</organism>
<dbReference type="Pfam" id="PF13765">
    <property type="entry name" value="PRY"/>
    <property type="match status" value="1"/>
</dbReference>
<dbReference type="SUPFAM" id="SSF52047">
    <property type="entry name" value="RNI-like"/>
    <property type="match status" value="1"/>
</dbReference>
<dbReference type="InterPro" id="IPR011029">
    <property type="entry name" value="DEATH-like_dom_sf"/>
</dbReference>
<dbReference type="AlphaFoldDB" id="A0AAV9SN00"/>
<keyword evidence="11" id="KW-1185">Reference proteome</keyword>
<evidence type="ECO:0000256" key="4">
    <source>
        <dbReference type="ARBA" id="ARBA00022737"/>
    </source>
</evidence>
<gene>
    <name evidence="10" type="ORF">CRENBAI_025113</name>
</gene>
<dbReference type="Pfam" id="PF17779">
    <property type="entry name" value="WHD_NOD2"/>
    <property type="match status" value="1"/>
</dbReference>
<feature type="domain" description="B30.2/SPRY" evidence="7">
    <location>
        <begin position="861"/>
        <end position="1060"/>
    </location>
</feature>
<dbReference type="GO" id="GO:0005737">
    <property type="term" value="C:cytoplasm"/>
    <property type="evidence" value="ECO:0007669"/>
    <property type="project" value="UniProtKB-SubCell"/>
</dbReference>
<dbReference type="Pfam" id="PF05729">
    <property type="entry name" value="NACHT"/>
    <property type="match status" value="1"/>
</dbReference>
<dbReference type="SUPFAM" id="SSF52540">
    <property type="entry name" value="P-loop containing nucleoside triphosphate hydrolases"/>
    <property type="match status" value="1"/>
</dbReference>
<dbReference type="InterPro" id="IPR041267">
    <property type="entry name" value="NLRP_HD2"/>
</dbReference>